<reference evidence="1" key="1">
    <citation type="submission" date="2022-12" db="EMBL/GenBank/DDBJ databases">
        <title>Genome sequence of SJ11.</title>
        <authorList>
            <person name="Woo H."/>
        </authorList>
    </citation>
    <scope>NUCLEOTIDE SEQUENCE</scope>
    <source>
        <strain evidence="1">SJ11</strain>
    </source>
</reference>
<accession>A0ABT4L198</accession>
<dbReference type="RefSeq" id="WP_269416623.1">
    <property type="nucleotide sequence ID" value="NZ_JAPWGL010000005.1"/>
</dbReference>
<dbReference type="EMBL" id="JAPWGL010000005">
    <property type="protein sequence ID" value="MCZ4224959.1"/>
    <property type="molecule type" value="Genomic_DNA"/>
</dbReference>
<evidence type="ECO:0000313" key="2">
    <source>
        <dbReference type="Proteomes" id="UP001144341"/>
    </source>
</evidence>
<comment type="caution">
    <text evidence="1">The sequence shown here is derived from an EMBL/GenBank/DDBJ whole genome shotgun (WGS) entry which is preliminary data.</text>
</comment>
<organism evidence="1 2">
    <name type="scientific">Pedobacter rhodius</name>
    <dbReference type="NCBI Taxonomy" id="3004098"/>
    <lineage>
        <taxon>Bacteria</taxon>
        <taxon>Pseudomonadati</taxon>
        <taxon>Bacteroidota</taxon>
        <taxon>Sphingobacteriia</taxon>
        <taxon>Sphingobacteriales</taxon>
        <taxon>Sphingobacteriaceae</taxon>
        <taxon>Pedobacter</taxon>
    </lineage>
</organism>
<gene>
    <name evidence="1" type="ORF">O0931_16725</name>
</gene>
<dbReference type="PROSITE" id="PS51257">
    <property type="entry name" value="PROKAR_LIPOPROTEIN"/>
    <property type="match status" value="1"/>
</dbReference>
<protein>
    <recommendedName>
        <fullName evidence="3">VWFA domain-containing protein</fullName>
    </recommendedName>
</protein>
<proteinExistence type="predicted"/>
<name>A0ABT4L198_9SPHI</name>
<evidence type="ECO:0000313" key="1">
    <source>
        <dbReference type="EMBL" id="MCZ4224959.1"/>
    </source>
</evidence>
<evidence type="ECO:0008006" key="3">
    <source>
        <dbReference type="Google" id="ProtNLM"/>
    </source>
</evidence>
<dbReference type="Proteomes" id="UP001144341">
    <property type="component" value="Unassembled WGS sequence"/>
</dbReference>
<keyword evidence="2" id="KW-1185">Reference proteome</keyword>
<sequence length="300" mass="34759">MNFKFKLLTFYIVVTLFAGCSENKKESNINATTNNQVNSKKENLNISILLDLSDRIDPIKNSNPSMEFYTRDLGYIESISKGFEAHLRAKPIRQDNDQIQIYFEPEPLNPAINNLAEKLKLSFTKDNTTKENILKISSQYISASSEIYKLAIKDKKYLGSDIWGFFKNKVNDYCIKPNRRNILFILTDGYMFHQDSKFKQGNKSSYITPEFIKSLKLNSPNYKELMQKKGYGFIKANGNLNNLEVFVLGINPAKKNPFERDVISEYWNNWLKEMNVKNNVIKLADLPSNLDQVIQKYINP</sequence>